<accession>A0AAE7SYK8</accession>
<sequence>MDQSSLPYNELKRRIGKISFKQLIDTLKEIEQDKLIIRKEFPQVSPKVEYSLSILGQSLKPVLDSICYWGKNS</sequence>
<keyword evidence="1" id="KW-0805">Transcription regulation</keyword>
<dbReference type="InterPro" id="IPR036390">
    <property type="entry name" value="WH_DNA-bd_sf"/>
</dbReference>
<keyword evidence="3" id="KW-0804">Transcription</keyword>
<dbReference type="Proteomes" id="UP000571857">
    <property type="component" value="Unassembled WGS sequence"/>
</dbReference>
<evidence type="ECO:0000313" key="5">
    <source>
        <dbReference type="EMBL" id="MBA0972455.1"/>
    </source>
</evidence>
<dbReference type="SUPFAM" id="SSF46785">
    <property type="entry name" value="Winged helix' DNA-binding domain"/>
    <property type="match status" value="1"/>
</dbReference>
<dbReference type="EMBL" id="JABXJK010000034">
    <property type="protein sequence ID" value="MBA0972455.1"/>
    <property type="molecule type" value="Genomic_DNA"/>
</dbReference>
<dbReference type="GO" id="GO:0003677">
    <property type="term" value="F:DNA binding"/>
    <property type="evidence" value="ECO:0007669"/>
    <property type="project" value="UniProtKB-KW"/>
</dbReference>
<feature type="domain" description="HTH hxlR-type" evidence="4">
    <location>
        <begin position="1"/>
        <end position="73"/>
    </location>
</feature>
<proteinExistence type="predicted"/>
<name>A0AAE7SYK8_ENTGA</name>
<dbReference type="InterPro" id="IPR036388">
    <property type="entry name" value="WH-like_DNA-bd_sf"/>
</dbReference>
<gene>
    <name evidence="6" type="ORF">EGM181_00775</name>
    <name evidence="5" type="ORF">HWH42_07640</name>
</gene>
<dbReference type="Gene3D" id="1.10.10.10">
    <property type="entry name" value="Winged helix-like DNA-binding domain superfamily/Winged helix DNA-binding domain"/>
    <property type="match status" value="1"/>
</dbReference>
<reference evidence="5 8" key="2">
    <citation type="submission" date="2020-06" db="EMBL/GenBank/DDBJ databases">
        <title>Crossreactivity between MHC class I-restricted antigens from cancer cells and an enterococcal bacteriophage.</title>
        <authorList>
            <person name="Fluckiger A."/>
            <person name="Daillere R."/>
            <person name="Sassi M."/>
            <person name="Cattoir V."/>
            <person name="Kroemer G."/>
            <person name="Zitvogel L."/>
        </authorList>
    </citation>
    <scope>NUCLEOTIDE SEQUENCE [LARGE SCALE GENOMIC DNA]</scope>
    <source>
        <strain evidence="5 8">EG4</strain>
    </source>
</reference>
<dbReference type="PROSITE" id="PS51118">
    <property type="entry name" value="HTH_HXLR"/>
    <property type="match status" value="1"/>
</dbReference>
<dbReference type="AlphaFoldDB" id="A0AAE7SYK8"/>
<dbReference type="InterPro" id="IPR002577">
    <property type="entry name" value="HTH_HxlR"/>
</dbReference>
<evidence type="ECO:0000256" key="2">
    <source>
        <dbReference type="ARBA" id="ARBA00023125"/>
    </source>
</evidence>
<evidence type="ECO:0000313" key="7">
    <source>
        <dbReference type="Proteomes" id="UP000516696"/>
    </source>
</evidence>
<evidence type="ECO:0000313" key="8">
    <source>
        <dbReference type="Proteomes" id="UP000571857"/>
    </source>
</evidence>
<keyword evidence="2" id="KW-0238">DNA-binding</keyword>
<dbReference type="Pfam" id="PF01638">
    <property type="entry name" value="HxlR"/>
    <property type="match status" value="1"/>
</dbReference>
<dbReference type="PANTHER" id="PTHR33204">
    <property type="entry name" value="TRANSCRIPTIONAL REGULATOR, MARR FAMILY"/>
    <property type="match status" value="1"/>
</dbReference>
<dbReference type="Proteomes" id="UP000516696">
    <property type="component" value="Chromosome"/>
</dbReference>
<reference evidence="6 7" key="1">
    <citation type="submission" date="2020-03" db="EMBL/GenBank/DDBJ databases">
        <title>Characterization of ganglioside-mimicking enterococci.</title>
        <authorList>
            <person name="Patry R.T."/>
            <person name="Nothaft H."/>
            <person name="Bridger R."/>
            <person name="Shajahan A."/>
            <person name="Huynh S."/>
            <person name="Sanchez S."/>
            <person name="Azadi P."/>
            <person name="Cooper K."/>
            <person name="Miller W.G."/>
            <person name="Parker C.T."/>
            <person name="Wells L."/>
            <person name="Szymanski C.M."/>
        </authorList>
    </citation>
    <scope>NUCLEOTIDE SEQUENCE [LARGE SCALE GENOMIC DNA]</scope>
    <source>
        <strain evidence="6 7">EGM181</strain>
    </source>
</reference>
<evidence type="ECO:0000256" key="1">
    <source>
        <dbReference type="ARBA" id="ARBA00023015"/>
    </source>
</evidence>
<organism evidence="6 7">
    <name type="scientific">Enterococcus gallinarum</name>
    <dbReference type="NCBI Taxonomy" id="1353"/>
    <lineage>
        <taxon>Bacteria</taxon>
        <taxon>Bacillati</taxon>
        <taxon>Bacillota</taxon>
        <taxon>Bacilli</taxon>
        <taxon>Lactobacillales</taxon>
        <taxon>Enterococcaceae</taxon>
        <taxon>Enterococcus</taxon>
    </lineage>
</organism>
<dbReference type="PANTHER" id="PTHR33204:SF29">
    <property type="entry name" value="TRANSCRIPTIONAL REGULATOR"/>
    <property type="match status" value="1"/>
</dbReference>
<protein>
    <submittedName>
        <fullName evidence="6">Winged helix-turn-helix transcriptional regulator</fullName>
    </submittedName>
</protein>
<evidence type="ECO:0000259" key="4">
    <source>
        <dbReference type="PROSITE" id="PS51118"/>
    </source>
</evidence>
<evidence type="ECO:0000256" key="3">
    <source>
        <dbReference type="ARBA" id="ARBA00023163"/>
    </source>
</evidence>
<evidence type="ECO:0000313" key="6">
    <source>
        <dbReference type="EMBL" id="QOG25924.1"/>
    </source>
</evidence>
<dbReference type="EMBL" id="CP050485">
    <property type="protein sequence ID" value="QOG25924.1"/>
    <property type="molecule type" value="Genomic_DNA"/>
</dbReference>